<comment type="caution">
    <text evidence="1">The sequence shown here is derived from an EMBL/GenBank/DDBJ whole genome shotgun (WGS) entry which is preliminary data.</text>
</comment>
<gene>
    <name evidence="1" type="ORF">Mam01_61400</name>
</gene>
<proteinExistence type="predicted"/>
<organism evidence="1 2">
    <name type="scientific">Microbispora amethystogenes</name>
    <dbReference type="NCBI Taxonomy" id="1427754"/>
    <lineage>
        <taxon>Bacteria</taxon>
        <taxon>Bacillati</taxon>
        <taxon>Actinomycetota</taxon>
        <taxon>Actinomycetes</taxon>
        <taxon>Streptosporangiales</taxon>
        <taxon>Streptosporangiaceae</taxon>
        <taxon>Microbispora</taxon>
    </lineage>
</organism>
<dbReference type="Proteomes" id="UP000651728">
    <property type="component" value="Unassembled WGS sequence"/>
</dbReference>
<dbReference type="RefSeq" id="WP_191910429.1">
    <property type="nucleotide sequence ID" value="NZ_BAABEJ010000026.1"/>
</dbReference>
<reference evidence="1 2" key="1">
    <citation type="submission" date="2021-01" db="EMBL/GenBank/DDBJ databases">
        <title>Whole genome shotgun sequence of Microbispora amethystogenes NBRC 101907.</title>
        <authorList>
            <person name="Komaki H."/>
            <person name="Tamura T."/>
        </authorList>
    </citation>
    <scope>NUCLEOTIDE SEQUENCE [LARGE SCALE GENOMIC DNA]</scope>
    <source>
        <strain evidence="1 2">NBRC 101907</strain>
    </source>
</reference>
<evidence type="ECO:0000313" key="1">
    <source>
        <dbReference type="EMBL" id="GIH35976.1"/>
    </source>
</evidence>
<sequence length="42" mass="4632">MELDVKALDMLPASEESELYPCQITCAGGRTCGGWTCWSTDY</sequence>
<evidence type="ECO:0000313" key="2">
    <source>
        <dbReference type="Proteomes" id="UP000651728"/>
    </source>
</evidence>
<dbReference type="NCBIfam" id="NF038157">
    <property type="entry name" value="lanti_ALQxL"/>
    <property type="match status" value="1"/>
</dbReference>
<protein>
    <submittedName>
        <fullName evidence="1">Uncharacterized protein</fullName>
    </submittedName>
</protein>
<name>A0ABQ4FMF0_9ACTN</name>
<keyword evidence="2" id="KW-1185">Reference proteome</keyword>
<dbReference type="EMBL" id="BOOB01000053">
    <property type="protein sequence ID" value="GIH35976.1"/>
    <property type="molecule type" value="Genomic_DNA"/>
</dbReference>
<accession>A0ABQ4FMF0</accession>